<organism evidence="1 2">
    <name type="scientific">Hymenobacter cavernae</name>
    <dbReference type="NCBI Taxonomy" id="2044852"/>
    <lineage>
        <taxon>Bacteria</taxon>
        <taxon>Pseudomonadati</taxon>
        <taxon>Bacteroidota</taxon>
        <taxon>Cytophagia</taxon>
        <taxon>Cytophagales</taxon>
        <taxon>Hymenobacteraceae</taxon>
        <taxon>Hymenobacter</taxon>
    </lineage>
</organism>
<dbReference type="RefSeq" id="WP_188815171.1">
    <property type="nucleotide sequence ID" value="NZ_BMHT01000006.1"/>
</dbReference>
<evidence type="ECO:0000313" key="2">
    <source>
        <dbReference type="Proteomes" id="UP000632273"/>
    </source>
</evidence>
<protein>
    <submittedName>
        <fullName evidence="1">Uncharacterized protein</fullName>
    </submittedName>
</protein>
<sequence>MDPEINLKAAVSNLYKAFAKYPANPNMDGSPMYADNLDQWNRDLTCKPLHELSGDDLRIFYFKAMTTWGDVADFKHFLPRIFELLTQYDLDIDEWPALSKLNYGKWRIWPEPEQAAVEEYLLAFWQYLLRSFDYKAEAHFSDYFVAIANVYPRFRTLLDLWEAAFPQALVHLVNFVECNSKAVLQRQTLDSIYKLEVAGRYFYKWLTTEAMLAKLEAAFFETTDEEFAQKVSIVIQLIEGHRNKLLNS</sequence>
<dbReference type="Proteomes" id="UP000632273">
    <property type="component" value="Unassembled WGS sequence"/>
</dbReference>
<name>A0ABQ1UHR8_9BACT</name>
<keyword evidence="2" id="KW-1185">Reference proteome</keyword>
<dbReference type="EMBL" id="BMHT01000006">
    <property type="protein sequence ID" value="GGF19176.1"/>
    <property type="molecule type" value="Genomic_DNA"/>
</dbReference>
<reference evidence="2" key="1">
    <citation type="journal article" date="2019" name="Int. J. Syst. Evol. Microbiol.">
        <title>The Global Catalogue of Microorganisms (GCM) 10K type strain sequencing project: providing services to taxonomists for standard genome sequencing and annotation.</title>
        <authorList>
            <consortium name="The Broad Institute Genomics Platform"/>
            <consortium name="The Broad Institute Genome Sequencing Center for Infectious Disease"/>
            <person name="Wu L."/>
            <person name="Ma J."/>
        </authorList>
    </citation>
    <scope>NUCLEOTIDE SEQUENCE [LARGE SCALE GENOMIC DNA]</scope>
    <source>
        <strain evidence="2">CGMCC 1.15197</strain>
    </source>
</reference>
<comment type="caution">
    <text evidence="1">The sequence shown here is derived from an EMBL/GenBank/DDBJ whole genome shotgun (WGS) entry which is preliminary data.</text>
</comment>
<evidence type="ECO:0000313" key="1">
    <source>
        <dbReference type="EMBL" id="GGF19176.1"/>
    </source>
</evidence>
<accession>A0ABQ1UHR8</accession>
<proteinExistence type="predicted"/>
<gene>
    <name evidence="1" type="ORF">GCM10011383_33380</name>
</gene>